<organism evidence="1 2">
    <name type="scientific">Gossypium arboreum</name>
    <name type="common">Tree cotton</name>
    <name type="synonym">Gossypium nanking</name>
    <dbReference type="NCBI Taxonomy" id="29729"/>
    <lineage>
        <taxon>Eukaryota</taxon>
        <taxon>Viridiplantae</taxon>
        <taxon>Streptophyta</taxon>
        <taxon>Embryophyta</taxon>
        <taxon>Tracheophyta</taxon>
        <taxon>Spermatophyta</taxon>
        <taxon>Magnoliopsida</taxon>
        <taxon>eudicotyledons</taxon>
        <taxon>Gunneridae</taxon>
        <taxon>Pentapetalae</taxon>
        <taxon>rosids</taxon>
        <taxon>malvids</taxon>
        <taxon>Malvales</taxon>
        <taxon>Malvaceae</taxon>
        <taxon>Malvoideae</taxon>
        <taxon>Gossypium</taxon>
    </lineage>
</organism>
<reference evidence="2" key="1">
    <citation type="submission" date="2014-09" db="EMBL/GenBank/DDBJ databases">
        <authorList>
            <person name="Mudge J."/>
            <person name="Ramaraj T."/>
            <person name="Lindquist I.E."/>
            <person name="Bharti A.K."/>
            <person name="Sundararajan A."/>
            <person name="Cameron C.T."/>
            <person name="Woodward J.E."/>
            <person name="May G.D."/>
            <person name="Brubaker C."/>
            <person name="Broadhvest J."/>
            <person name="Wilkins T.A."/>
        </authorList>
    </citation>
    <scope>NUCLEOTIDE SEQUENCE</scope>
    <source>
        <strain evidence="2">cv. AKA8401</strain>
    </source>
</reference>
<protein>
    <submittedName>
        <fullName evidence="1">Uncharacterized protein</fullName>
    </submittedName>
</protein>
<accession>A0A0B0N4I4</accession>
<evidence type="ECO:0000313" key="1">
    <source>
        <dbReference type="EMBL" id="KHG06106.1"/>
    </source>
</evidence>
<evidence type="ECO:0000313" key="2">
    <source>
        <dbReference type="Proteomes" id="UP000032142"/>
    </source>
</evidence>
<name>A0A0B0N4I4_GOSAR</name>
<sequence>MVWFIIFLYDKFICIWLTKLLKAYFVCHSTVL</sequence>
<dbReference type="Proteomes" id="UP000032142">
    <property type="component" value="Unassembled WGS sequence"/>
</dbReference>
<gene>
    <name evidence="1" type="ORF">F383_32853</name>
</gene>
<comment type="caution">
    <text evidence="1">The sequence shown here is derived from an EMBL/GenBank/DDBJ whole genome shotgun (WGS) entry which is preliminary data.</text>
</comment>
<dbReference type="EMBL" id="JRRC01443402">
    <property type="protein sequence ID" value="KHG06106.1"/>
    <property type="molecule type" value="Genomic_DNA"/>
</dbReference>
<dbReference type="AlphaFoldDB" id="A0A0B0N4I4"/>
<keyword evidence="2" id="KW-1185">Reference proteome</keyword>
<proteinExistence type="predicted"/>